<evidence type="ECO:0000256" key="1">
    <source>
        <dbReference type="SAM" id="MobiDB-lite"/>
    </source>
</evidence>
<keyword evidence="3" id="KW-1185">Reference proteome</keyword>
<dbReference type="EMBL" id="BGZK01009351">
    <property type="protein sequence ID" value="GBP11983.1"/>
    <property type="molecule type" value="Genomic_DNA"/>
</dbReference>
<name>A0A4C1TBS8_EUMVA</name>
<protein>
    <submittedName>
        <fullName evidence="2">Uncharacterized protein</fullName>
    </submittedName>
</protein>
<organism evidence="2 3">
    <name type="scientific">Eumeta variegata</name>
    <name type="common">Bagworm moth</name>
    <name type="synonym">Eumeta japonica</name>
    <dbReference type="NCBI Taxonomy" id="151549"/>
    <lineage>
        <taxon>Eukaryota</taxon>
        <taxon>Metazoa</taxon>
        <taxon>Ecdysozoa</taxon>
        <taxon>Arthropoda</taxon>
        <taxon>Hexapoda</taxon>
        <taxon>Insecta</taxon>
        <taxon>Pterygota</taxon>
        <taxon>Neoptera</taxon>
        <taxon>Endopterygota</taxon>
        <taxon>Lepidoptera</taxon>
        <taxon>Glossata</taxon>
        <taxon>Ditrysia</taxon>
        <taxon>Tineoidea</taxon>
        <taxon>Psychidae</taxon>
        <taxon>Oiketicinae</taxon>
        <taxon>Eumeta</taxon>
    </lineage>
</organism>
<accession>A0A4C1TBS8</accession>
<comment type="caution">
    <text evidence="2">The sequence shown here is derived from an EMBL/GenBank/DDBJ whole genome shotgun (WGS) entry which is preliminary data.</text>
</comment>
<proteinExistence type="predicted"/>
<evidence type="ECO:0000313" key="2">
    <source>
        <dbReference type="EMBL" id="GBP11983.1"/>
    </source>
</evidence>
<dbReference type="OrthoDB" id="10057959at2759"/>
<dbReference type="Proteomes" id="UP000299102">
    <property type="component" value="Unassembled WGS sequence"/>
</dbReference>
<dbReference type="AlphaFoldDB" id="A0A4C1TBS8"/>
<gene>
    <name evidence="2" type="ORF">EVAR_73182_1</name>
</gene>
<reference evidence="2 3" key="1">
    <citation type="journal article" date="2019" name="Commun. Biol.">
        <title>The bagworm genome reveals a unique fibroin gene that provides high tensile strength.</title>
        <authorList>
            <person name="Kono N."/>
            <person name="Nakamura H."/>
            <person name="Ohtoshi R."/>
            <person name="Tomita M."/>
            <person name="Numata K."/>
            <person name="Arakawa K."/>
        </authorList>
    </citation>
    <scope>NUCLEOTIDE SEQUENCE [LARGE SCALE GENOMIC DNA]</scope>
</reference>
<evidence type="ECO:0000313" key="3">
    <source>
        <dbReference type="Proteomes" id="UP000299102"/>
    </source>
</evidence>
<feature type="region of interest" description="Disordered" evidence="1">
    <location>
        <begin position="42"/>
        <end position="99"/>
    </location>
</feature>
<sequence length="150" mass="17213">MLRTFEYYRYGPPSTRFFGTLTAHWNMRRRLLYEIHMHQVKTEESDSDNEGSQAASDVDIDDHLSERSNDSESVQEASDMGLDSDNIDPESVQHQLHQQFYKEKDGTMWQKVSAPANVRTSGLFTQNLNSSQHVGKTQGLQPLIIKKILP</sequence>
<feature type="compositionally biased region" description="Basic and acidic residues" evidence="1">
    <location>
        <begin position="61"/>
        <end position="70"/>
    </location>
</feature>